<proteinExistence type="predicted"/>
<dbReference type="Pfam" id="PF08308">
    <property type="entry name" value="PEGA"/>
    <property type="match status" value="1"/>
</dbReference>
<comment type="caution">
    <text evidence="3">The sequence shown here is derived from an EMBL/GenBank/DDBJ whole genome shotgun (WGS) entry which is preliminary data.</text>
</comment>
<evidence type="ECO:0000313" key="3">
    <source>
        <dbReference type="EMBL" id="PKK89771.1"/>
    </source>
</evidence>
<feature type="signal peptide" evidence="1">
    <location>
        <begin position="1"/>
        <end position="22"/>
    </location>
</feature>
<dbReference type="InterPro" id="IPR013229">
    <property type="entry name" value="PEGA"/>
</dbReference>
<evidence type="ECO:0000313" key="4">
    <source>
        <dbReference type="Proteomes" id="UP000233256"/>
    </source>
</evidence>
<name>A0A2N1PN38_9BACT</name>
<organism evidence="3 4">
    <name type="scientific">Candidatus Wallbacteria bacterium HGW-Wallbacteria-1</name>
    <dbReference type="NCBI Taxonomy" id="2013854"/>
    <lineage>
        <taxon>Bacteria</taxon>
        <taxon>Candidatus Walliibacteriota</taxon>
    </lineage>
</organism>
<dbReference type="PANTHER" id="PTHR36194">
    <property type="entry name" value="S-LAYER-LIKE PROTEIN"/>
    <property type="match status" value="1"/>
</dbReference>
<dbReference type="EMBL" id="PGXC01000012">
    <property type="protein sequence ID" value="PKK89771.1"/>
    <property type="molecule type" value="Genomic_DNA"/>
</dbReference>
<evidence type="ECO:0000259" key="2">
    <source>
        <dbReference type="Pfam" id="PF08308"/>
    </source>
</evidence>
<accession>A0A2N1PN38</accession>
<feature type="chain" id="PRO_5014916650" description="PEGA domain-containing protein" evidence="1">
    <location>
        <begin position="23"/>
        <end position="172"/>
    </location>
</feature>
<gene>
    <name evidence="3" type="ORF">CVV64_12650</name>
</gene>
<feature type="domain" description="PEGA" evidence="2">
    <location>
        <begin position="26"/>
        <end position="93"/>
    </location>
</feature>
<protein>
    <recommendedName>
        <fullName evidence="2">PEGA domain-containing protein</fullName>
    </recommendedName>
</protein>
<dbReference type="Proteomes" id="UP000233256">
    <property type="component" value="Unassembled WGS sequence"/>
</dbReference>
<evidence type="ECO:0000256" key="1">
    <source>
        <dbReference type="SAM" id="SignalP"/>
    </source>
</evidence>
<dbReference type="AlphaFoldDB" id="A0A2N1PN38"/>
<sequence length="172" mass="19183">MRNFMSVILMLCVFIYSMPAMCANPGVVKVTTFPKDARVYVNGNFAGFTPMDLEYLPLGNHLVEVRLDGYVDYSREVTVEKGKNKTVAIELKPYVAPVTPVVVPMVEQSGSVQSASQSDGRDARDRRRIRLRNSIFGGAVLNEIFVKGDKKKDVRKVLIGGELINEITNKKK</sequence>
<dbReference type="PANTHER" id="PTHR36194:SF1">
    <property type="entry name" value="S-LAYER-LIKE PROTEIN"/>
    <property type="match status" value="1"/>
</dbReference>
<reference evidence="3 4" key="1">
    <citation type="journal article" date="2017" name="ISME J.">
        <title>Potential for microbial H2 and metal transformations associated with novel bacteria and archaea in deep terrestrial subsurface sediments.</title>
        <authorList>
            <person name="Hernsdorf A.W."/>
            <person name="Amano Y."/>
            <person name="Miyakawa K."/>
            <person name="Ise K."/>
            <person name="Suzuki Y."/>
            <person name="Anantharaman K."/>
            <person name="Probst A."/>
            <person name="Burstein D."/>
            <person name="Thomas B.C."/>
            <person name="Banfield J.F."/>
        </authorList>
    </citation>
    <scope>NUCLEOTIDE SEQUENCE [LARGE SCALE GENOMIC DNA]</scope>
    <source>
        <strain evidence="3">HGW-Wallbacteria-1</strain>
    </source>
</reference>
<keyword evidence="1" id="KW-0732">Signal</keyword>